<dbReference type="Proteomes" id="UP000295626">
    <property type="component" value="Unassembled WGS sequence"/>
</dbReference>
<protein>
    <recommendedName>
        <fullName evidence="3">GATA-type domain-containing protein</fullName>
    </recommendedName>
</protein>
<name>A0ABY2DGT3_9ACTN</name>
<evidence type="ECO:0000313" key="1">
    <source>
        <dbReference type="EMBL" id="TDB95376.1"/>
    </source>
</evidence>
<proteinExistence type="predicted"/>
<evidence type="ECO:0000313" key="2">
    <source>
        <dbReference type="Proteomes" id="UP000295626"/>
    </source>
</evidence>
<dbReference type="EMBL" id="SMKE01000318">
    <property type="protein sequence ID" value="TDB95376.1"/>
    <property type="molecule type" value="Genomic_DNA"/>
</dbReference>
<keyword evidence="2" id="KW-1185">Reference proteome</keyword>
<accession>A0ABY2DGT3</accession>
<evidence type="ECO:0008006" key="3">
    <source>
        <dbReference type="Google" id="ProtNLM"/>
    </source>
</evidence>
<comment type="caution">
    <text evidence="1">The sequence shown here is derived from an EMBL/GenBank/DDBJ whole genome shotgun (WGS) entry which is preliminary data.</text>
</comment>
<gene>
    <name evidence="1" type="ORF">E1091_10245</name>
</gene>
<sequence length="299" mass="32974">MVTPDATAAPPVYQGWRAVPDGLHTRTQLADLDLPRVPAGLVRARVQTSDWRGKKVLLDLYALAESEPSSATIGHLEAARRRAGGGRVCGGCGARPDRPLIWVNGRHLCRLCTRIRQLREFVDKASAERVDVVRWARQILADRPAVVLRVQTILRPPAPSGRQDASPVALRVDAVDVAGRRLVDTTIRTAGPRVRAVPPHAVDPDTVAEQIRTLLATPVIVTWSPSEDTGLRRLYGADPLRMPVNRNDLGWRVRYWRGDVDPDAAGHFIRRPAIHPGRADRMLLLIRRMAATEIPDGPS</sequence>
<organism evidence="1 2">
    <name type="scientific">Micromonospora fluostatini</name>
    <dbReference type="NCBI Taxonomy" id="1629071"/>
    <lineage>
        <taxon>Bacteria</taxon>
        <taxon>Bacillati</taxon>
        <taxon>Actinomycetota</taxon>
        <taxon>Actinomycetes</taxon>
        <taxon>Micromonosporales</taxon>
        <taxon>Micromonosporaceae</taxon>
        <taxon>Micromonospora</taxon>
    </lineage>
</organism>
<reference evidence="1 2" key="1">
    <citation type="submission" date="2019-02" db="EMBL/GenBank/DDBJ databases">
        <title>Draft genome sequences of novel Actinobacteria.</title>
        <authorList>
            <person name="Sahin N."/>
            <person name="Ay H."/>
            <person name="Saygin H."/>
        </authorList>
    </citation>
    <scope>NUCLEOTIDE SEQUENCE [LARGE SCALE GENOMIC DNA]</scope>
    <source>
        <strain evidence="1 2">JCM 30529</strain>
    </source>
</reference>